<dbReference type="InterPro" id="IPR013783">
    <property type="entry name" value="Ig-like_fold"/>
</dbReference>
<dbReference type="Proteomes" id="UP000609651">
    <property type="component" value="Unassembled WGS sequence"/>
</dbReference>
<evidence type="ECO:0000259" key="5">
    <source>
        <dbReference type="Pfam" id="PF00703"/>
    </source>
</evidence>
<reference evidence="8 9" key="1">
    <citation type="journal article" date="2020" name="Syst. Appl. Microbiol.">
        <title>Alienimonas chondri sp. nov., a novel planctomycete isolated from the biofilm of the red alga Chondrus crispus.</title>
        <authorList>
            <person name="Vitorino I."/>
            <person name="Albuquerque L."/>
            <person name="Wiegand S."/>
            <person name="Kallscheuer N."/>
            <person name="da Costa M.S."/>
            <person name="Lobo-da-Cunha A."/>
            <person name="Jogler C."/>
            <person name="Lage O.M."/>
        </authorList>
    </citation>
    <scope>NUCLEOTIDE SEQUENCE [LARGE SCALE GENOMIC DNA]</scope>
    <source>
        <strain evidence="8 9">LzC2</strain>
    </source>
</reference>
<dbReference type="Pfam" id="PF22666">
    <property type="entry name" value="Glyco_hydro_2_N2"/>
    <property type="match status" value="1"/>
</dbReference>
<dbReference type="EC" id="3.2.1.23" evidence="8"/>
<dbReference type="InterPro" id="IPR008979">
    <property type="entry name" value="Galactose-bd-like_sf"/>
</dbReference>
<evidence type="ECO:0000313" key="9">
    <source>
        <dbReference type="Proteomes" id="UP000609651"/>
    </source>
</evidence>
<dbReference type="Gene3D" id="2.60.40.10">
    <property type="entry name" value="Immunoglobulins"/>
    <property type="match status" value="1"/>
</dbReference>
<dbReference type="Pfam" id="PF00703">
    <property type="entry name" value="Glyco_hydro_2"/>
    <property type="match status" value="1"/>
</dbReference>
<evidence type="ECO:0000259" key="6">
    <source>
        <dbReference type="Pfam" id="PF02836"/>
    </source>
</evidence>
<keyword evidence="4" id="KW-0732">Signal</keyword>
<evidence type="ECO:0000313" key="8">
    <source>
        <dbReference type="EMBL" id="NNJ25181.1"/>
    </source>
</evidence>
<sequence length="785" mass="87283">MHRLTFALSVALAATAFAARLSAAEPPPLVDSARYTFDRPADGWEKLGFDASAWDEGGGGYGTRGTDGARVGTNWGTDDVWLRKTVTLESLPAKPALLVSHDEDAEVYLNGEKVADFDGFVTEYFTVPLSQQAAGALKVGENVLAVHCHQTNGGQFVDVHLVSADAVPMLPEPAPMTEPFKTDLITEWGAEVTPENAWTEYPRPQMRRENWTNLNGKWDYAIAPLAAGTPPEAYDGKILVPYPLESQLSGVQRLLNPDESLWYRRTFEAKTSATERTLLHFEAVDYRCEVRVNGQSVGTHVGGNLPFSFDVTDALNEEGENELVLRVEDATGDYQLRGKQALQTSAIFYTRVSGIWGTVWTETVPVQSIKHVKVSTDAEAGTITVAAETSVPLVPHTFPVDGSPFPEMRVTVLDGETKVAQKSGMLEGITLEVSDAKLWSPASPHLYHLTIELVSPASSVYESFGGDTVHSYAGIRDVGMATGPDGHPRFTLNGEPTFHLGPLDQGWWPDGLLTPPSDEAMVWEIEWLKAAGFNMLRKHIKVEPRRYYYHCDRLGIMVWQDQVSGFPNPPWTRLDPNPQDAEWPAVAHAQYMAELDGMISLLESHPSIVSWVPFNEAWGQHRTVEVGDWTKRRDPSRIVNVASGGNWWPSGDVVDYHSYPEPAFRFDQDGGRFDGYAKVIGEYGGHGLRVRGHEWDPNARIFSYGDLPEDEEEYRRRYRRSAKRMVELKDRGIAGGVYTQTTDVEGEINGLMTYDRKVIKITPEELAELHRPLVEPSDEGNDDDR</sequence>
<dbReference type="PANTHER" id="PTHR42732:SF2">
    <property type="entry name" value="BETA-MANNOSIDASE"/>
    <property type="match status" value="1"/>
</dbReference>
<dbReference type="InterPro" id="IPR051913">
    <property type="entry name" value="GH2_Domain-Containing"/>
</dbReference>
<accession>A0ABX1VB59</accession>
<dbReference type="Gene3D" id="2.60.120.260">
    <property type="entry name" value="Galactose-binding domain-like"/>
    <property type="match status" value="2"/>
</dbReference>
<protein>
    <submittedName>
        <fullName evidence="8">Beta-galactosidase</fullName>
        <ecNumber evidence="8">3.2.1.23</ecNumber>
    </submittedName>
</protein>
<feature type="domain" description="Glycoside hydrolase family 2 immunoglobulin-like beta-sandwich" evidence="5">
    <location>
        <begin position="369"/>
        <end position="457"/>
    </location>
</feature>
<keyword evidence="3 8" id="KW-0326">Glycosidase</keyword>
<evidence type="ECO:0000256" key="4">
    <source>
        <dbReference type="SAM" id="SignalP"/>
    </source>
</evidence>
<keyword evidence="9" id="KW-1185">Reference proteome</keyword>
<name>A0ABX1VB59_9PLAN</name>
<dbReference type="SUPFAM" id="SSF49785">
    <property type="entry name" value="Galactose-binding domain-like"/>
    <property type="match status" value="2"/>
</dbReference>
<proteinExistence type="inferred from homology"/>
<dbReference type="InterPro" id="IPR054593">
    <property type="entry name" value="Beta-mannosidase-like_N2"/>
</dbReference>
<evidence type="ECO:0000256" key="3">
    <source>
        <dbReference type="ARBA" id="ARBA00023295"/>
    </source>
</evidence>
<comment type="similarity">
    <text evidence="1">Belongs to the glycosyl hydrolase 2 family.</text>
</comment>
<dbReference type="InterPro" id="IPR017853">
    <property type="entry name" value="GH"/>
</dbReference>
<dbReference type="GO" id="GO:0004565">
    <property type="term" value="F:beta-galactosidase activity"/>
    <property type="evidence" value="ECO:0007669"/>
    <property type="project" value="UniProtKB-EC"/>
</dbReference>
<dbReference type="RefSeq" id="WP_171184903.1">
    <property type="nucleotide sequence ID" value="NZ_WTPX01000027.1"/>
</dbReference>
<evidence type="ECO:0000256" key="1">
    <source>
        <dbReference type="ARBA" id="ARBA00007401"/>
    </source>
</evidence>
<feature type="domain" description="Glycoside hydrolase family 2 catalytic" evidence="6">
    <location>
        <begin position="519"/>
        <end position="644"/>
    </location>
</feature>
<organism evidence="8 9">
    <name type="scientific">Alienimonas chondri</name>
    <dbReference type="NCBI Taxonomy" id="2681879"/>
    <lineage>
        <taxon>Bacteria</taxon>
        <taxon>Pseudomonadati</taxon>
        <taxon>Planctomycetota</taxon>
        <taxon>Planctomycetia</taxon>
        <taxon>Planctomycetales</taxon>
        <taxon>Planctomycetaceae</taxon>
        <taxon>Alienimonas</taxon>
    </lineage>
</organism>
<keyword evidence="2 8" id="KW-0378">Hydrolase</keyword>
<feature type="signal peptide" evidence="4">
    <location>
        <begin position="1"/>
        <end position="18"/>
    </location>
</feature>
<dbReference type="InterPro" id="IPR036156">
    <property type="entry name" value="Beta-gal/glucu_dom_sf"/>
</dbReference>
<feature type="domain" description="Beta-mannosidase-like galactose-binding" evidence="7">
    <location>
        <begin position="259"/>
        <end position="331"/>
    </location>
</feature>
<gene>
    <name evidence="8" type="primary">lacZ_1</name>
    <name evidence="8" type="ORF">LzC2_12490</name>
</gene>
<dbReference type="InterPro" id="IPR006102">
    <property type="entry name" value="Ig-like_GH2"/>
</dbReference>
<evidence type="ECO:0000259" key="7">
    <source>
        <dbReference type="Pfam" id="PF22666"/>
    </source>
</evidence>
<dbReference type="InterPro" id="IPR006103">
    <property type="entry name" value="Glyco_hydro_2_cat"/>
</dbReference>
<feature type="chain" id="PRO_5046246612" evidence="4">
    <location>
        <begin position="19"/>
        <end position="785"/>
    </location>
</feature>
<dbReference type="SUPFAM" id="SSF49303">
    <property type="entry name" value="beta-Galactosidase/glucuronidase domain"/>
    <property type="match status" value="1"/>
</dbReference>
<dbReference type="PANTHER" id="PTHR42732">
    <property type="entry name" value="BETA-GALACTOSIDASE"/>
    <property type="match status" value="1"/>
</dbReference>
<dbReference type="SUPFAM" id="SSF51445">
    <property type="entry name" value="(Trans)glycosidases"/>
    <property type="match status" value="1"/>
</dbReference>
<dbReference type="Gene3D" id="3.20.20.80">
    <property type="entry name" value="Glycosidases"/>
    <property type="match status" value="1"/>
</dbReference>
<comment type="caution">
    <text evidence="8">The sequence shown here is derived from an EMBL/GenBank/DDBJ whole genome shotgun (WGS) entry which is preliminary data.</text>
</comment>
<dbReference type="EMBL" id="WTPX01000027">
    <property type="protein sequence ID" value="NNJ25181.1"/>
    <property type="molecule type" value="Genomic_DNA"/>
</dbReference>
<evidence type="ECO:0000256" key="2">
    <source>
        <dbReference type="ARBA" id="ARBA00022801"/>
    </source>
</evidence>
<dbReference type="Pfam" id="PF02836">
    <property type="entry name" value="Glyco_hydro_2_C"/>
    <property type="match status" value="1"/>
</dbReference>